<organism evidence="3 4">
    <name type="scientific">Butyrivibrio fibrisolvens DSM 3071</name>
    <dbReference type="NCBI Taxonomy" id="1121131"/>
    <lineage>
        <taxon>Bacteria</taxon>
        <taxon>Bacillati</taxon>
        <taxon>Bacillota</taxon>
        <taxon>Clostridia</taxon>
        <taxon>Lachnospirales</taxon>
        <taxon>Lachnospiraceae</taxon>
        <taxon>Butyrivibrio</taxon>
    </lineage>
</organism>
<dbReference type="Proteomes" id="UP000184278">
    <property type="component" value="Unassembled WGS sequence"/>
</dbReference>
<dbReference type="Pfam" id="PF10646">
    <property type="entry name" value="Germane"/>
    <property type="match status" value="2"/>
</dbReference>
<dbReference type="GeneID" id="89510743"/>
<protein>
    <submittedName>
        <fullName evidence="3">Germination protein M</fullName>
    </submittedName>
</protein>
<gene>
    <name evidence="3" type="ORF">SAMN02745229_02456</name>
</gene>
<feature type="signal peptide" evidence="1">
    <location>
        <begin position="1"/>
        <end position="36"/>
    </location>
</feature>
<evidence type="ECO:0000313" key="4">
    <source>
        <dbReference type="Proteomes" id="UP000184278"/>
    </source>
</evidence>
<sequence length="328" mass="36003">MNSFIFSLKNRIKYGFGKKGISALFITICMSLSACAGNSGVIGKSDSDDANEVKIYYVNSAETGIIADDYTLKSDIEDTDAVIAELIEQLSKNPDTFSYEAPLAGRIALIDYSLTDDSLILNFDESYNSVEHVTEILDRAAMVRTLTQIDAVKTVTFQVNGSPLTDASGTVVGGMTEDTFIYNAGNEINTYEKVTLTLYFTNEEGDGLVKVYRTVVFNSNISMERIALEQLIAGPNTDEVYPTINPETTINSITVRDGICYVDLNSAFTTEPYTVTAQTAIYSIVNTLSDFNEVNKVQITVDGNKDVKFMDSVSLSGTFERNLEINIE</sequence>
<keyword evidence="4" id="KW-1185">Reference proteome</keyword>
<dbReference type="InterPro" id="IPR019606">
    <property type="entry name" value="GerMN"/>
</dbReference>
<feature type="domain" description="GerMN" evidence="2">
    <location>
        <begin position="83"/>
        <end position="168"/>
    </location>
</feature>
<dbReference type="EMBL" id="FQXK01000020">
    <property type="protein sequence ID" value="SHI25501.1"/>
    <property type="molecule type" value="Genomic_DNA"/>
</dbReference>
<keyword evidence="1" id="KW-0732">Signal</keyword>
<accession>A0A1M5ZMT8</accession>
<feature type="chain" id="PRO_5038370048" evidence="1">
    <location>
        <begin position="37"/>
        <end position="328"/>
    </location>
</feature>
<dbReference type="RefSeq" id="WP_167562724.1">
    <property type="nucleotide sequence ID" value="NZ_FQXK01000020.1"/>
</dbReference>
<dbReference type="STRING" id="1121131.SAMN02745229_02456"/>
<evidence type="ECO:0000313" key="3">
    <source>
        <dbReference type="EMBL" id="SHI25501.1"/>
    </source>
</evidence>
<dbReference type="AlphaFoldDB" id="A0A1M5ZMT8"/>
<proteinExistence type="predicted"/>
<name>A0A1M5ZMT8_BUTFI</name>
<dbReference type="SMART" id="SM00909">
    <property type="entry name" value="Germane"/>
    <property type="match status" value="2"/>
</dbReference>
<reference evidence="4" key="1">
    <citation type="submission" date="2016-11" db="EMBL/GenBank/DDBJ databases">
        <authorList>
            <person name="Varghese N."/>
            <person name="Submissions S."/>
        </authorList>
    </citation>
    <scope>NUCLEOTIDE SEQUENCE [LARGE SCALE GENOMIC DNA]</scope>
    <source>
        <strain evidence="4">DSM 3071</strain>
    </source>
</reference>
<feature type="domain" description="GerMN" evidence="2">
    <location>
        <begin position="224"/>
        <end position="310"/>
    </location>
</feature>
<evidence type="ECO:0000259" key="2">
    <source>
        <dbReference type="SMART" id="SM00909"/>
    </source>
</evidence>
<evidence type="ECO:0000256" key="1">
    <source>
        <dbReference type="SAM" id="SignalP"/>
    </source>
</evidence>